<keyword evidence="10" id="KW-0472">Membrane</keyword>
<dbReference type="Gene3D" id="3.40.50.300">
    <property type="entry name" value="P-loop containing nucleotide triphosphate hydrolases"/>
    <property type="match status" value="2"/>
</dbReference>
<dbReference type="InterPro" id="IPR041373">
    <property type="entry name" value="RT_RNaseH"/>
</dbReference>
<dbReference type="Pfam" id="PF13087">
    <property type="entry name" value="AAA_12"/>
    <property type="match status" value="1"/>
</dbReference>
<proteinExistence type="predicted"/>
<dbReference type="InterPro" id="IPR012337">
    <property type="entry name" value="RNaseH-like_sf"/>
</dbReference>
<protein>
    <recommendedName>
        <fullName evidence="1">RNA-directed DNA polymerase</fullName>
        <ecNumber evidence="1">2.7.7.49</ecNumber>
    </recommendedName>
</protein>
<evidence type="ECO:0000259" key="11">
    <source>
        <dbReference type="PROSITE" id="PS50158"/>
    </source>
</evidence>
<name>A0AA36DPA4_CYLNA</name>
<feature type="compositionally biased region" description="Basic and acidic residues" evidence="9">
    <location>
        <begin position="1"/>
        <end position="10"/>
    </location>
</feature>
<evidence type="ECO:0000256" key="7">
    <source>
        <dbReference type="ARBA" id="ARBA00022918"/>
    </source>
</evidence>
<dbReference type="SMART" id="SM00343">
    <property type="entry name" value="ZnF_C2HC"/>
    <property type="match status" value="1"/>
</dbReference>
<dbReference type="InterPro" id="IPR036875">
    <property type="entry name" value="Znf_CCHC_sf"/>
</dbReference>
<evidence type="ECO:0000256" key="5">
    <source>
        <dbReference type="ARBA" id="ARBA00022759"/>
    </source>
</evidence>
<feature type="compositionally biased region" description="Low complexity" evidence="9">
    <location>
        <begin position="1300"/>
        <end position="1311"/>
    </location>
</feature>
<dbReference type="EC" id="2.7.7.49" evidence="1"/>
<feature type="compositionally biased region" description="Low complexity" evidence="9">
    <location>
        <begin position="1248"/>
        <end position="1269"/>
    </location>
</feature>
<reference evidence="13" key="1">
    <citation type="submission" date="2023-07" db="EMBL/GenBank/DDBJ databases">
        <authorList>
            <consortium name="CYATHOMIX"/>
        </authorList>
    </citation>
    <scope>NUCLEOTIDE SEQUENCE</scope>
    <source>
        <strain evidence="13">N/A</strain>
    </source>
</reference>
<keyword evidence="2" id="KW-0808">Transferase</keyword>
<keyword evidence="10" id="KW-1133">Transmembrane helix</keyword>
<evidence type="ECO:0000256" key="1">
    <source>
        <dbReference type="ARBA" id="ARBA00012493"/>
    </source>
</evidence>
<feature type="compositionally biased region" description="Low complexity" evidence="9">
    <location>
        <begin position="1387"/>
        <end position="1397"/>
    </location>
</feature>
<dbReference type="Gene3D" id="2.40.70.10">
    <property type="entry name" value="Acid Proteases"/>
    <property type="match status" value="1"/>
</dbReference>
<dbReference type="GO" id="GO:0003676">
    <property type="term" value="F:nucleic acid binding"/>
    <property type="evidence" value="ECO:0007669"/>
    <property type="project" value="InterPro"/>
</dbReference>
<keyword evidence="4" id="KW-0540">Nuclease</keyword>
<dbReference type="SUPFAM" id="SSF50630">
    <property type="entry name" value="Acid proteases"/>
    <property type="match status" value="1"/>
</dbReference>
<dbReference type="Proteomes" id="UP001176961">
    <property type="component" value="Unassembled WGS sequence"/>
</dbReference>
<accession>A0AA36DPA4</accession>
<dbReference type="InterPro" id="IPR050951">
    <property type="entry name" value="Retrovirus_Pol_polyprotein"/>
</dbReference>
<evidence type="ECO:0000256" key="3">
    <source>
        <dbReference type="ARBA" id="ARBA00022695"/>
    </source>
</evidence>
<feature type="domain" description="CCHC-type" evidence="11">
    <location>
        <begin position="355"/>
        <end position="370"/>
    </location>
</feature>
<keyword evidence="8" id="KW-0863">Zinc-finger</keyword>
<dbReference type="SUPFAM" id="SSF53098">
    <property type="entry name" value="Ribonuclease H-like"/>
    <property type="match status" value="1"/>
</dbReference>
<dbReference type="GO" id="GO:0005737">
    <property type="term" value="C:cytoplasm"/>
    <property type="evidence" value="ECO:0007669"/>
    <property type="project" value="UniProtKB-ARBA"/>
</dbReference>
<dbReference type="GO" id="GO:0015074">
    <property type="term" value="P:DNA integration"/>
    <property type="evidence" value="ECO:0007669"/>
    <property type="project" value="InterPro"/>
</dbReference>
<keyword evidence="7" id="KW-0695">RNA-directed DNA polymerase</keyword>
<dbReference type="InterPro" id="IPR041588">
    <property type="entry name" value="Integrase_H2C2"/>
</dbReference>
<organism evidence="13 14">
    <name type="scientific">Cylicocyclus nassatus</name>
    <name type="common">Nematode worm</name>
    <dbReference type="NCBI Taxonomy" id="53992"/>
    <lineage>
        <taxon>Eukaryota</taxon>
        <taxon>Metazoa</taxon>
        <taxon>Ecdysozoa</taxon>
        <taxon>Nematoda</taxon>
        <taxon>Chromadorea</taxon>
        <taxon>Rhabditida</taxon>
        <taxon>Rhabditina</taxon>
        <taxon>Rhabditomorpha</taxon>
        <taxon>Strongyloidea</taxon>
        <taxon>Strongylidae</taxon>
        <taxon>Cylicocyclus</taxon>
    </lineage>
</organism>
<dbReference type="SUPFAM" id="SSF57756">
    <property type="entry name" value="Retrovirus zinc finger-like domains"/>
    <property type="match status" value="1"/>
</dbReference>
<dbReference type="PROSITE" id="PS50158">
    <property type="entry name" value="ZF_CCHC"/>
    <property type="match status" value="1"/>
</dbReference>
<feature type="transmembrane region" description="Helical" evidence="10">
    <location>
        <begin position="441"/>
        <end position="463"/>
    </location>
</feature>
<dbReference type="InterPro" id="IPR001584">
    <property type="entry name" value="Integrase_cat-core"/>
</dbReference>
<evidence type="ECO:0000256" key="2">
    <source>
        <dbReference type="ARBA" id="ARBA00022679"/>
    </source>
</evidence>
<sequence length="2402" mass="267398">MPSTRSRADTRANLAQFSHPNSATPPSQVAAPAAPISASLANVTDDGLISGRDARELRDATAQAITEVWTDSRNVAANLAEKINANNASLLEDLNQSFAAMSHRIDGRSPHITTQIPIPPLPDFSGADDDPTQFSDWLSRVEDIFDMLATPLSSAAKAKLVKGHLQGLAREKVNQLTPEQRDNYELLVAELKKRFEGPHRRYLARQALTGCRQQPGESCFAFANRLLRLVRASTAGLDPHSQEERLLDEFVSRLQTDIRFHVRNSNPSSFQEALDAAASVEQYLAEVTSDRLITPSLASKPLDVKTVNFRPSSFTRFRSRTPSPMVRQRKPFQSRWRGRSMDNTNGRPIPSRIFCHSCGGIGHMARQCPSSRPKALETVLTNLSELTQDHQLTELWSTVNQEQFLHLDQPSSQYHSVPQEAAFETSSFWSFIVGKWSPFDVWVAVCCFITTAALLKSLLILYFRIYYPALLPQISIPSIARTQAQFVNPQVQELPSSTPALPSMIHPALPPPIELAEVAIDSSSVWPPRASLSSVNVLALNSGERFFVAQIPIKVNNVNILALVDTGAAITITSRQTAPLLGVFSLVPSDIPSALGMAGIPIKLIGRAMLHFHIGSVQFDHQVYFAESAGIPQSADSYNIIMGNDLLSRLPPWTIHYGSRTFHFANQNVNILSAQTLLENADISIAVRAAETTVLSPTSETFVPCTIDSPHPAFVLTSQSDQLLNKNVMVTPAVVHSGRIQVLATNPSSEAQILYKDGSQLAVGAALFQKPDDDDHLVAVGYFSKALSEAQRKWSPTHIELFAIISALRFFRAIIYGNHTTIFSDHRPLTFLLSHNKTHDNLARWVVELQSYDVTIKYLKGSSNVVADALSRSVDKRVHFEDDADDSNDIVEFPVSINKCAPHLYSVRTPLVYLTNTQILRPYDALVEQKNDAFCSPIMTFLETQRFPDNIPDEEKGAWLKVVEQCVLRKNGCLYHIDAKPHSSLKFERLVVPEKLREPVFLAFHSSPSAGGHFHWRKTLAKIARKYYWPRMAEDIYLLTRSCEACQRKRAQQLNRELLITVSSQGVFEKVYIDLTGPFHTSDSGNKYIVAMIDHFTKFVVAAPLPDCTAVTVAQAVVNECILKYGAMTQLISDNASYFKGEVVTEIGRLLRINRYFTTPYHHEGNGACERVFATFHPMLRTYIDENQSDWDKLTDVRAGCPVLERQGTPSSAQESIDLSISLDDFSSPEAAFITSSHMEYSEEALLASDDSSGPPSSSQAASQPSSSATTLMQAPPASPPHAQPFSAAGFSFGWEPQESDPAPASQPSSSRFGEGAFSSEPVAIAPFSASSQRGRAGARRRPASPHFGEGARSSKQAVPAPFPSSSRSRGSTTAQRRPPARGSHQFSTRGSRPSSSRFRRGARSPEPSRGSSSFTPSRARGRTAPQHAREPRPAASDIQERPTSPPPGPSAATESAVSLHRPRELRPPAIRHVTKPGPSQLQEFTPPDFDHYLINRHPWAHLVKPRPYNQLIDPNIQAVPDLPVDDYRHLPSSAYNNTKFARSLFPRIGIRAGRPVHELPFIEFQHLEDTIAFREHSMRIIEDVLDGAYDEFREPQVQPTNEPRRYMLRPEFWRGKRPVLYQAVFEGAPEPVVVNAGICRFDLLTIRVYQFLLADARYNVSSAMRFSEPPASTAARDQLCQLIREFLPMHPWEGVRPLRVFLPNMEELAWLEDRAARFENFARFFHEARRRLLKWFNVSCSGVAAFTLLPDDQQSRWVLADVPSLSVYPLRLDFVLRDMASEAGWTLHRPVAVWIDGASTLAFVKVREVIMDPAAKTLTVSVHAYHWSQNALFRAVSDRARPAEGIWKVFICVRLCRPPTASQPAYACISRAQLPESVPVGSRGDGIMNAMYGRAELSCALSNQQTPMATQLTSTNFRFRGRQLALTQDQQAAMSLGFTEYPISAIQAAFGTGKTAVGALLAAHLCKAGVSVIVTAITNTAVAQFADTLLGLDDFQGIRMVRYISDAASADNTFPTAADLNVILKSLDDTYGDRMTSTERGICREFKRSREALERLLRDPERALLMSEEEKEECFISDQYVSRHLKKMVDLMFRYHAPSVIFATTSSLINIIGRKGIFKKHMARFTVLIGDEASQIPEPVVVTFAMLLPWVRQVYIGDVHQLEPHVSGPANSSVAIYGARSTMKILTDARAVPVAPLRTTFRSHPALIELPNRVAYEGSLVSGVRAEDRGMLLSVMRFPSPEVPFMFVDVPACSTRAQNRSHFNEVEAQVCWNLVNHLLEKGIQPADIAVIAFYREQYRQMHAHARSLNIEMATVDSVQGREKEVVVVLTTRTDAEPNSAEFLDNYRRMNVALSRCRHGQFILGRADSLARIPFWSRVLEWSRSLNAVVPHVDLDRYFQDL</sequence>
<evidence type="ECO:0000256" key="8">
    <source>
        <dbReference type="PROSITE-ProRule" id="PRU00047"/>
    </source>
</evidence>
<dbReference type="Pfam" id="PF00098">
    <property type="entry name" value="zf-CCHC"/>
    <property type="match status" value="1"/>
</dbReference>
<dbReference type="Gene3D" id="1.10.340.70">
    <property type="match status" value="1"/>
</dbReference>
<dbReference type="InterPro" id="IPR005162">
    <property type="entry name" value="Retrotrans_gag_dom"/>
</dbReference>
<keyword evidence="8" id="KW-0479">Metal-binding</keyword>
<dbReference type="Pfam" id="PF13086">
    <property type="entry name" value="AAA_11"/>
    <property type="match status" value="1"/>
</dbReference>
<dbReference type="Pfam" id="PF03732">
    <property type="entry name" value="Retrotrans_gag"/>
    <property type="match status" value="1"/>
</dbReference>
<feature type="domain" description="Integrase catalytic" evidence="12">
    <location>
        <begin position="1062"/>
        <end position="1237"/>
    </location>
</feature>
<feature type="region of interest" description="Disordered" evidence="9">
    <location>
        <begin position="1"/>
        <end position="30"/>
    </location>
</feature>
<dbReference type="Gene3D" id="3.30.420.10">
    <property type="entry name" value="Ribonuclease H-like superfamily/Ribonuclease H"/>
    <property type="match status" value="1"/>
</dbReference>
<evidence type="ECO:0000256" key="4">
    <source>
        <dbReference type="ARBA" id="ARBA00022722"/>
    </source>
</evidence>
<feature type="compositionally biased region" description="Basic residues" evidence="9">
    <location>
        <begin position="327"/>
        <end position="338"/>
    </location>
</feature>
<dbReference type="FunFam" id="1.10.340.70:FF:000001">
    <property type="entry name" value="Retrovirus-related Pol polyprotein from transposon gypsy-like Protein"/>
    <property type="match status" value="1"/>
</dbReference>
<feature type="compositionally biased region" description="Polar residues" evidence="9">
    <location>
        <begin position="1364"/>
        <end position="1376"/>
    </location>
</feature>
<dbReference type="SUPFAM" id="SSF56672">
    <property type="entry name" value="DNA/RNA polymerases"/>
    <property type="match status" value="1"/>
</dbReference>
<dbReference type="GO" id="GO:0019899">
    <property type="term" value="F:enzyme binding"/>
    <property type="evidence" value="ECO:0007669"/>
    <property type="project" value="UniProtKB-ARBA"/>
</dbReference>
<dbReference type="InterPro" id="IPR047187">
    <property type="entry name" value="SF1_C_Upf1"/>
</dbReference>
<keyword evidence="8" id="KW-0862">Zinc</keyword>
<dbReference type="PANTHER" id="PTHR37984:SF5">
    <property type="entry name" value="PROTEIN NYNRIN-LIKE"/>
    <property type="match status" value="1"/>
</dbReference>
<keyword evidence="3" id="KW-0548">Nucleotidyltransferase</keyword>
<evidence type="ECO:0000313" key="13">
    <source>
        <dbReference type="EMBL" id="CAJ0590249.1"/>
    </source>
</evidence>
<dbReference type="Pfam" id="PF17917">
    <property type="entry name" value="RT_RNaseH"/>
    <property type="match status" value="1"/>
</dbReference>
<dbReference type="CDD" id="cd00303">
    <property type="entry name" value="retropepsin_like"/>
    <property type="match status" value="1"/>
</dbReference>
<dbReference type="GO" id="GO:0008270">
    <property type="term" value="F:zinc ion binding"/>
    <property type="evidence" value="ECO:0007669"/>
    <property type="project" value="UniProtKB-KW"/>
</dbReference>
<dbReference type="InterPro" id="IPR041677">
    <property type="entry name" value="DNA2/NAM7_AAA_11"/>
</dbReference>
<keyword evidence="10" id="KW-0812">Transmembrane</keyword>
<dbReference type="Pfam" id="PF17921">
    <property type="entry name" value="Integrase_H2C2"/>
    <property type="match status" value="1"/>
</dbReference>
<dbReference type="CDD" id="cd18808">
    <property type="entry name" value="SF1_C_Upf1"/>
    <property type="match status" value="1"/>
</dbReference>
<evidence type="ECO:0000313" key="14">
    <source>
        <dbReference type="Proteomes" id="UP001176961"/>
    </source>
</evidence>
<dbReference type="InterPro" id="IPR036397">
    <property type="entry name" value="RNaseH_sf"/>
</dbReference>
<dbReference type="InterPro" id="IPR043502">
    <property type="entry name" value="DNA/RNA_pol_sf"/>
</dbReference>
<dbReference type="PANTHER" id="PTHR37984">
    <property type="entry name" value="PROTEIN CBG26694"/>
    <property type="match status" value="1"/>
</dbReference>
<dbReference type="PROSITE" id="PS50994">
    <property type="entry name" value="INTEGRASE"/>
    <property type="match status" value="1"/>
</dbReference>
<evidence type="ECO:0000256" key="6">
    <source>
        <dbReference type="ARBA" id="ARBA00022801"/>
    </source>
</evidence>
<dbReference type="GO" id="GO:0004386">
    <property type="term" value="F:helicase activity"/>
    <property type="evidence" value="ECO:0007669"/>
    <property type="project" value="InterPro"/>
</dbReference>
<evidence type="ECO:0000259" key="12">
    <source>
        <dbReference type="PROSITE" id="PS50994"/>
    </source>
</evidence>
<feature type="region of interest" description="Disordered" evidence="9">
    <location>
        <begin position="1245"/>
        <end position="1462"/>
    </location>
</feature>
<comment type="caution">
    <text evidence="13">The sequence shown here is derived from an EMBL/GenBank/DDBJ whole genome shotgun (WGS) entry which is preliminary data.</text>
</comment>
<evidence type="ECO:0000256" key="10">
    <source>
        <dbReference type="SAM" id="Phobius"/>
    </source>
</evidence>
<feature type="region of interest" description="Disordered" evidence="9">
    <location>
        <begin position="320"/>
        <end position="343"/>
    </location>
</feature>
<dbReference type="SUPFAM" id="SSF52540">
    <property type="entry name" value="P-loop containing nucleoside triphosphate hydrolases"/>
    <property type="match status" value="1"/>
</dbReference>
<dbReference type="GO" id="GO:0042575">
    <property type="term" value="C:DNA polymerase complex"/>
    <property type="evidence" value="ECO:0007669"/>
    <property type="project" value="UniProtKB-ARBA"/>
</dbReference>
<dbReference type="EMBL" id="CATQJL010000001">
    <property type="protein sequence ID" value="CAJ0590249.1"/>
    <property type="molecule type" value="Genomic_DNA"/>
</dbReference>
<keyword evidence="6" id="KW-0378">Hydrolase</keyword>
<dbReference type="InterPro" id="IPR001878">
    <property type="entry name" value="Znf_CCHC"/>
</dbReference>
<dbReference type="InterPro" id="IPR021109">
    <property type="entry name" value="Peptidase_aspartic_dom_sf"/>
</dbReference>
<dbReference type="GO" id="GO:0016787">
    <property type="term" value="F:hydrolase activity"/>
    <property type="evidence" value="ECO:0007669"/>
    <property type="project" value="UniProtKB-KW"/>
</dbReference>
<gene>
    <name evidence="13" type="ORF">CYNAS_LOCUS2232</name>
</gene>
<dbReference type="GO" id="GO:0004519">
    <property type="term" value="F:endonuclease activity"/>
    <property type="evidence" value="ECO:0007669"/>
    <property type="project" value="UniProtKB-KW"/>
</dbReference>
<dbReference type="CDD" id="cd09274">
    <property type="entry name" value="RNase_HI_RT_Ty3"/>
    <property type="match status" value="1"/>
</dbReference>
<keyword evidence="14" id="KW-1185">Reference proteome</keyword>
<evidence type="ECO:0000256" key="9">
    <source>
        <dbReference type="SAM" id="MobiDB-lite"/>
    </source>
</evidence>
<keyword evidence="5" id="KW-0255">Endonuclease</keyword>
<dbReference type="GO" id="GO:0003964">
    <property type="term" value="F:RNA-directed DNA polymerase activity"/>
    <property type="evidence" value="ECO:0007669"/>
    <property type="project" value="UniProtKB-KW"/>
</dbReference>
<dbReference type="InterPro" id="IPR027417">
    <property type="entry name" value="P-loop_NTPase"/>
</dbReference>
<dbReference type="InterPro" id="IPR041679">
    <property type="entry name" value="DNA2/NAM7-like_C"/>
</dbReference>